<dbReference type="EMBL" id="DS547102">
    <property type="protein sequence ID" value="EDR08050.1"/>
    <property type="molecule type" value="Genomic_DNA"/>
</dbReference>
<evidence type="ECO:0000313" key="2">
    <source>
        <dbReference type="EMBL" id="EDR08050.1"/>
    </source>
</evidence>
<dbReference type="RefSeq" id="XP_001881120.1">
    <property type="nucleotide sequence ID" value="XM_001881085.1"/>
</dbReference>
<dbReference type="InParanoid" id="B0DBS1"/>
<feature type="region of interest" description="Disordered" evidence="1">
    <location>
        <begin position="137"/>
        <end position="318"/>
    </location>
</feature>
<name>B0DBS1_LACBS</name>
<keyword evidence="3" id="KW-1185">Reference proteome</keyword>
<feature type="compositionally biased region" description="Low complexity" evidence="1">
    <location>
        <begin position="278"/>
        <end position="294"/>
    </location>
</feature>
<proteinExistence type="predicted"/>
<protein>
    <submittedName>
        <fullName evidence="2">Predicted protein</fullName>
    </submittedName>
</protein>
<feature type="compositionally biased region" description="Polar residues" evidence="1">
    <location>
        <begin position="307"/>
        <end position="318"/>
    </location>
</feature>
<dbReference type="HOGENOM" id="CLU_625646_0_0_1"/>
<evidence type="ECO:0000256" key="1">
    <source>
        <dbReference type="SAM" id="MobiDB-lite"/>
    </source>
</evidence>
<reference evidence="2 3" key="1">
    <citation type="journal article" date="2008" name="Nature">
        <title>The genome of Laccaria bicolor provides insights into mycorrhizal symbiosis.</title>
        <authorList>
            <person name="Martin F."/>
            <person name="Aerts A."/>
            <person name="Ahren D."/>
            <person name="Brun A."/>
            <person name="Danchin E.G.J."/>
            <person name="Duchaussoy F."/>
            <person name="Gibon J."/>
            <person name="Kohler A."/>
            <person name="Lindquist E."/>
            <person name="Pereda V."/>
            <person name="Salamov A."/>
            <person name="Shapiro H.J."/>
            <person name="Wuyts J."/>
            <person name="Blaudez D."/>
            <person name="Buee M."/>
            <person name="Brokstein P."/>
            <person name="Canbaeck B."/>
            <person name="Cohen D."/>
            <person name="Courty P.E."/>
            <person name="Coutinho P.M."/>
            <person name="Delaruelle C."/>
            <person name="Detter J.C."/>
            <person name="Deveau A."/>
            <person name="DiFazio S."/>
            <person name="Duplessis S."/>
            <person name="Fraissinet-Tachet L."/>
            <person name="Lucic E."/>
            <person name="Frey-Klett P."/>
            <person name="Fourrey C."/>
            <person name="Feussner I."/>
            <person name="Gay G."/>
            <person name="Grimwood J."/>
            <person name="Hoegger P.J."/>
            <person name="Jain P."/>
            <person name="Kilaru S."/>
            <person name="Labbe J."/>
            <person name="Lin Y.C."/>
            <person name="Legue V."/>
            <person name="Le Tacon F."/>
            <person name="Marmeisse R."/>
            <person name="Melayah D."/>
            <person name="Montanini B."/>
            <person name="Muratet M."/>
            <person name="Nehls U."/>
            <person name="Niculita-Hirzel H."/>
            <person name="Oudot-Le Secq M.P."/>
            <person name="Peter M."/>
            <person name="Quesneville H."/>
            <person name="Rajashekar B."/>
            <person name="Reich M."/>
            <person name="Rouhier N."/>
            <person name="Schmutz J."/>
            <person name="Yin T."/>
            <person name="Chalot M."/>
            <person name="Henrissat B."/>
            <person name="Kuees U."/>
            <person name="Lucas S."/>
            <person name="Van de Peer Y."/>
            <person name="Podila G.K."/>
            <person name="Polle A."/>
            <person name="Pukkila P.J."/>
            <person name="Richardson P.M."/>
            <person name="Rouze P."/>
            <person name="Sanders I.R."/>
            <person name="Stajich J.E."/>
            <person name="Tunlid A."/>
            <person name="Tuskan G."/>
            <person name="Grigoriev I.V."/>
        </authorList>
    </citation>
    <scope>NUCLEOTIDE SEQUENCE [LARGE SCALE GENOMIC DNA]</scope>
    <source>
        <strain evidence="3">S238N-H82 / ATCC MYA-4686</strain>
    </source>
</reference>
<feature type="compositionally biased region" description="Basic and acidic residues" evidence="1">
    <location>
        <begin position="173"/>
        <end position="201"/>
    </location>
</feature>
<evidence type="ECO:0000313" key="3">
    <source>
        <dbReference type="Proteomes" id="UP000001194"/>
    </source>
</evidence>
<dbReference type="KEGG" id="lbc:LACBIDRAFT_297683"/>
<accession>B0DBS1</accession>
<feature type="compositionally biased region" description="Polar residues" evidence="1">
    <location>
        <begin position="231"/>
        <end position="241"/>
    </location>
</feature>
<feature type="region of interest" description="Disordered" evidence="1">
    <location>
        <begin position="30"/>
        <end position="89"/>
    </location>
</feature>
<gene>
    <name evidence="2" type="ORF">LACBIDRAFT_297683</name>
</gene>
<feature type="compositionally biased region" description="Polar residues" evidence="1">
    <location>
        <begin position="56"/>
        <end position="89"/>
    </location>
</feature>
<feature type="compositionally biased region" description="Low complexity" evidence="1">
    <location>
        <begin position="213"/>
        <end position="224"/>
    </location>
</feature>
<dbReference type="AlphaFoldDB" id="B0DBS1"/>
<organism evidence="3">
    <name type="scientific">Laccaria bicolor (strain S238N-H82 / ATCC MYA-4686)</name>
    <name type="common">Bicoloured deceiver</name>
    <name type="synonym">Laccaria laccata var. bicolor</name>
    <dbReference type="NCBI Taxonomy" id="486041"/>
    <lineage>
        <taxon>Eukaryota</taxon>
        <taxon>Fungi</taxon>
        <taxon>Dikarya</taxon>
        <taxon>Basidiomycota</taxon>
        <taxon>Agaricomycotina</taxon>
        <taxon>Agaricomycetes</taxon>
        <taxon>Agaricomycetidae</taxon>
        <taxon>Agaricales</taxon>
        <taxon>Agaricineae</taxon>
        <taxon>Hydnangiaceae</taxon>
        <taxon>Laccaria</taxon>
    </lineage>
</organism>
<sequence>MTVVGDTTMFDLTKQVQAFNDKSPRNITLDLYSSRDNIPPVEPSRRRSPLSSGSRTQSCEANSRSNNSQDFSPANWSQTTSSADQAIPTSTPKKVYPLVFHPSPIAHSKSSADVPEEGTIASLRLQTLGDRECLEPSNTTAHQLEASPPPPAHPSMHSPADSMSPGLKDNEEDANKFEVKEDEDKQMVDRDQQLLDERDQAEIDNEDKEEHSSSSTASDIAITANYPPPSTSVICPSSNILDRSPAYHEPPTRSPNSTPKQKHSPSLPDYTSPNLAQRPPSFSSPRTSQPSTSTPKRKSSPIKPEYMSSNHASPAQRTSSYHLPLESDFISFSSKFSASLGVSSSHQSFLVAKMTLIRNLPAPEILTPFPITQVFPLHAAQLEITSNIRAYQGGKCCSGVSFLPHFCSPRKPSQHHVLGSVRLLGYTDRIRSRVFFSF</sequence>
<dbReference type="GeneID" id="6076935"/>
<dbReference type="Proteomes" id="UP000001194">
    <property type="component" value="Unassembled WGS sequence"/>
</dbReference>